<evidence type="ECO:0000256" key="7">
    <source>
        <dbReference type="SAM" id="Phobius"/>
    </source>
</evidence>
<reference evidence="10" key="2">
    <citation type="submission" date="2021-04" db="EMBL/GenBank/DDBJ databases">
        <authorList>
            <person name="Gilroy R."/>
        </authorList>
    </citation>
    <scope>NUCLEOTIDE SEQUENCE</scope>
    <source>
        <strain evidence="10">USAMLcec2-132</strain>
    </source>
</reference>
<dbReference type="Gene3D" id="1.20.1560.10">
    <property type="entry name" value="ABC transporter type 1, transmembrane domain"/>
    <property type="match status" value="1"/>
</dbReference>
<proteinExistence type="predicted"/>
<keyword evidence="2 7" id="KW-0812">Transmembrane</keyword>
<dbReference type="InterPro" id="IPR017871">
    <property type="entry name" value="ABC_transporter-like_CS"/>
</dbReference>
<protein>
    <submittedName>
        <fullName evidence="10">ABC transporter ATP-binding protein/permease</fullName>
    </submittedName>
</protein>
<dbReference type="SMART" id="SM00382">
    <property type="entry name" value="AAA"/>
    <property type="match status" value="1"/>
</dbReference>
<evidence type="ECO:0000256" key="1">
    <source>
        <dbReference type="ARBA" id="ARBA00004651"/>
    </source>
</evidence>
<accession>A0A9D2NEZ1</accession>
<dbReference type="InterPro" id="IPR039421">
    <property type="entry name" value="Type_1_exporter"/>
</dbReference>
<dbReference type="GO" id="GO:0005886">
    <property type="term" value="C:plasma membrane"/>
    <property type="evidence" value="ECO:0007669"/>
    <property type="project" value="UniProtKB-SubCell"/>
</dbReference>
<evidence type="ECO:0000256" key="6">
    <source>
        <dbReference type="ARBA" id="ARBA00023136"/>
    </source>
</evidence>
<gene>
    <name evidence="10" type="ORF">H9761_03570</name>
</gene>
<dbReference type="EMBL" id="DWWS01000016">
    <property type="protein sequence ID" value="HJC22765.1"/>
    <property type="molecule type" value="Genomic_DNA"/>
</dbReference>
<dbReference type="SUPFAM" id="SSF90123">
    <property type="entry name" value="ABC transporter transmembrane region"/>
    <property type="match status" value="1"/>
</dbReference>
<evidence type="ECO:0000256" key="2">
    <source>
        <dbReference type="ARBA" id="ARBA00022692"/>
    </source>
</evidence>
<feature type="transmembrane region" description="Helical" evidence="7">
    <location>
        <begin position="140"/>
        <end position="168"/>
    </location>
</feature>
<dbReference type="AlphaFoldDB" id="A0A9D2NEZ1"/>
<dbReference type="PROSITE" id="PS50893">
    <property type="entry name" value="ABC_TRANSPORTER_2"/>
    <property type="match status" value="1"/>
</dbReference>
<organism evidence="10 11">
    <name type="scientific">Candidatus Eisenbergiella merdavium</name>
    <dbReference type="NCBI Taxonomy" id="2838551"/>
    <lineage>
        <taxon>Bacteria</taxon>
        <taxon>Bacillati</taxon>
        <taxon>Bacillota</taxon>
        <taxon>Clostridia</taxon>
        <taxon>Lachnospirales</taxon>
        <taxon>Lachnospiraceae</taxon>
        <taxon>Eisenbergiella</taxon>
    </lineage>
</organism>
<dbReference type="PROSITE" id="PS50929">
    <property type="entry name" value="ABC_TM1F"/>
    <property type="match status" value="1"/>
</dbReference>
<evidence type="ECO:0000256" key="4">
    <source>
        <dbReference type="ARBA" id="ARBA00022840"/>
    </source>
</evidence>
<dbReference type="Pfam" id="PF00664">
    <property type="entry name" value="ABC_membrane"/>
    <property type="match status" value="1"/>
</dbReference>
<keyword evidence="6 7" id="KW-0472">Membrane</keyword>
<feature type="domain" description="ABC transmembrane type-1" evidence="9">
    <location>
        <begin position="19"/>
        <end position="301"/>
    </location>
</feature>
<name>A0A9D2NEZ1_9FIRM</name>
<dbReference type="GO" id="GO:0016887">
    <property type="term" value="F:ATP hydrolysis activity"/>
    <property type="evidence" value="ECO:0007669"/>
    <property type="project" value="InterPro"/>
</dbReference>
<dbReference type="CDD" id="cd03228">
    <property type="entry name" value="ABCC_MRP_Like"/>
    <property type="match status" value="1"/>
</dbReference>
<evidence type="ECO:0000259" key="9">
    <source>
        <dbReference type="PROSITE" id="PS50929"/>
    </source>
</evidence>
<dbReference type="PROSITE" id="PS00211">
    <property type="entry name" value="ABC_TRANSPORTER_1"/>
    <property type="match status" value="1"/>
</dbReference>
<dbReference type="Pfam" id="PF00005">
    <property type="entry name" value="ABC_tran"/>
    <property type="match status" value="1"/>
</dbReference>
<keyword evidence="4 10" id="KW-0067">ATP-binding</keyword>
<dbReference type="SUPFAM" id="SSF52540">
    <property type="entry name" value="P-loop containing nucleoside triphosphate hydrolases"/>
    <property type="match status" value="1"/>
</dbReference>
<dbReference type="PANTHER" id="PTHR24221:SF654">
    <property type="entry name" value="ATP-BINDING CASSETTE SUB-FAMILY B MEMBER 6"/>
    <property type="match status" value="1"/>
</dbReference>
<dbReference type="InterPro" id="IPR036640">
    <property type="entry name" value="ABC1_TM_sf"/>
</dbReference>
<keyword evidence="5 7" id="KW-1133">Transmembrane helix</keyword>
<evidence type="ECO:0000256" key="5">
    <source>
        <dbReference type="ARBA" id="ARBA00022989"/>
    </source>
</evidence>
<dbReference type="GO" id="GO:0005524">
    <property type="term" value="F:ATP binding"/>
    <property type="evidence" value="ECO:0007669"/>
    <property type="project" value="UniProtKB-KW"/>
</dbReference>
<reference evidence="10" key="1">
    <citation type="journal article" date="2021" name="PeerJ">
        <title>Extensive microbial diversity within the chicken gut microbiome revealed by metagenomics and culture.</title>
        <authorList>
            <person name="Gilroy R."/>
            <person name="Ravi A."/>
            <person name="Getino M."/>
            <person name="Pursley I."/>
            <person name="Horton D.L."/>
            <person name="Alikhan N.F."/>
            <person name="Baker D."/>
            <person name="Gharbi K."/>
            <person name="Hall N."/>
            <person name="Watson M."/>
            <person name="Adriaenssens E.M."/>
            <person name="Foster-Nyarko E."/>
            <person name="Jarju S."/>
            <person name="Secka A."/>
            <person name="Antonio M."/>
            <person name="Oren A."/>
            <person name="Chaudhuri R.R."/>
            <person name="La Ragione R."/>
            <person name="Hildebrand F."/>
            <person name="Pallen M.J."/>
        </authorList>
    </citation>
    <scope>NUCLEOTIDE SEQUENCE</scope>
    <source>
        <strain evidence="10">USAMLcec2-132</strain>
    </source>
</reference>
<dbReference type="InterPro" id="IPR011527">
    <property type="entry name" value="ABC1_TM_dom"/>
</dbReference>
<evidence type="ECO:0000259" key="8">
    <source>
        <dbReference type="PROSITE" id="PS50893"/>
    </source>
</evidence>
<dbReference type="GO" id="GO:0140359">
    <property type="term" value="F:ABC-type transporter activity"/>
    <property type="evidence" value="ECO:0007669"/>
    <property type="project" value="InterPro"/>
</dbReference>
<dbReference type="Proteomes" id="UP000823891">
    <property type="component" value="Unassembled WGS sequence"/>
</dbReference>
<dbReference type="InterPro" id="IPR027417">
    <property type="entry name" value="P-loop_NTPase"/>
</dbReference>
<dbReference type="InterPro" id="IPR003593">
    <property type="entry name" value="AAA+_ATPase"/>
</dbReference>
<evidence type="ECO:0000313" key="11">
    <source>
        <dbReference type="Proteomes" id="UP000823891"/>
    </source>
</evidence>
<dbReference type="InterPro" id="IPR003439">
    <property type="entry name" value="ABC_transporter-like_ATP-bd"/>
</dbReference>
<sequence length="561" mass="63108">MKRIANFMNTGARAGGGILWLLLLYLLQAVCQAAQPEVLNRAVNAVGDASWDGLQRVVLFAVFVTVGTLAVDALIKLGMVRFSNALLERVQVELTERVMQFTRRRFQQNESPDYLTGVTDHAETAVQASTNAFFDTFSSAAILVVCVLYMAWLSVPLTCIVVAFNIILRLVLTIVEKKIRRVSDACNQVVRENNGFLVELLSNMLTVRVYREQAFFNAKLAEKERGTYRSHIRRNAWWNGQSEFVWCSLKFAEYVLVYGIGGILYYRGYIDFGLFLAYPIAMDYFVKGINKLLMAMVEKNEALSAIDALGWLYGETELEGGRDELTAAEKETLRPGEIRFENVSFSYKRADGSERKILQDISFAIEPGDKVLLQGPNGEGKSTLLYLISGQYRPDGGRILYGDTPIEELSLAAVSENYRLITQENDLFHCDVPSNMELTVAPDREACREVLRKLRMEDRIDMEVSSLSQGEKQRVNIARAIRKNSGRIFLLGDEITANIDPENAENVFRLLEKEFAQDTVILVAHGDCSFQWNRRITVEGGRITVECKSAAQPAMERGSAQ</sequence>
<dbReference type="PANTHER" id="PTHR24221">
    <property type="entry name" value="ATP-BINDING CASSETTE SUB-FAMILY B"/>
    <property type="match status" value="1"/>
</dbReference>
<comment type="subcellular location">
    <subcellularLocation>
        <location evidence="1">Cell membrane</location>
        <topology evidence="1">Multi-pass membrane protein</topology>
    </subcellularLocation>
</comment>
<keyword evidence="3" id="KW-0547">Nucleotide-binding</keyword>
<dbReference type="Gene3D" id="3.40.50.300">
    <property type="entry name" value="P-loop containing nucleotide triphosphate hydrolases"/>
    <property type="match status" value="1"/>
</dbReference>
<evidence type="ECO:0000256" key="3">
    <source>
        <dbReference type="ARBA" id="ARBA00022741"/>
    </source>
</evidence>
<evidence type="ECO:0000313" key="10">
    <source>
        <dbReference type="EMBL" id="HJC22765.1"/>
    </source>
</evidence>
<feature type="transmembrane region" description="Helical" evidence="7">
    <location>
        <begin position="57"/>
        <end position="75"/>
    </location>
</feature>
<comment type="caution">
    <text evidence="10">The sequence shown here is derived from an EMBL/GenBank/DDBJ whole genome shotgun (WGS) entry which is preliminary data.</text>
</comment>
<feature type="domain" description="ABC transporter" evidence="8">
    <location>
        <begin position="338"/>
        <end position="558"/>
    </location>
</feature>